<dbReference type="PANTHER" id="PTHR23026:SF123">
    <property type="entry name" value="NAD(P)H NITROREDUCTASE RV3131-RELATED"/>
    <property type="match status" value="1"/>
</dbReference>
<proteinExistence type="predicted"/>
<dbReference type="Proteomes" id="UP000199137">
    <property type="component" value="Unassembled WGS sequence"/>
</dbReference>
<dbReference type="Gene3D" id="3.40.109.10">
    <property type="entry name" value="NADH Oxidase"/>
    <property type="match status" value="2"/>
</dbReference>
<dbReference type="InterPro" id="IPR000415">
    <property type="entry name" value="Nitroreductase-like"/>
</dbReference>
<dbReference type="STRING" id="112413.SAMN05421854_11627"/>
<organism evidence="1 2">
    <name type="scientific">Amycolatopsis rubida</name>
    <dbReference type="NCBI Taxonomy" id="112413"/>
    <lineage>
        <taxon>Bacteria</taxon>
        <taxon>Bacillati</taxon>
        <taxon>Actinomycetota</taxon>
        <taxon>Actinomycetes</taxon>
        <taxon>Pseudonocardiales</taxon>
        <taxon>Pseudonocardiaceae</taxon>
        <taxon>Amycolatopsis</taxon>
    </lineage>
</organism>
<dbReference type="GO" id="GO:0016491">
    <property type="term" value="F:oxidoreductase activity"/>
    <property type="evidence" value="ECO:0007669"/>
    <property type="project" value="InterPro"/>
</dbReference>
<accession>A0A1I5ZQQ0</accession>
<gene>
    <name evidence="1" type="ORF">SAMN05421854_11627</name>
</gene>
<name>A0A1I5ZQQ0_9PSEU</name>
<reference evidence="1 2" key="1">
    <citation type="submission" date="2016-10" db="EMBL/GenBank/DDBJ databases">
        <authorList>
            <person name="de Groot N.N."/>
        </authorList>
    </citation>
    <scope>NUCLEOTIDE SEQUENCE [LARGE SCALE GENOMIC DNA]</scope>
    <source>
        <strain evidence="1 2">DSM 44637</strain>
    </source>
</reference>
<dbReference type="SUPFAM" id="SSF55469">
    <property type="entry name" value="FMN-dependent nitroreductase-like"/>
    <property type="match status" value="2"/>
</dbReference>
<evidence type="ECO:0000313" key="2">
    <source>
        <dbReference type="Proteomes" id="UP000199137"/>
    </source>
</evidence>
<dbReference type="PANTHER" id="PTHR23026">
    <property type="entry name" value="NADPH NITROREDUCTASE"/>
    <property type="match status" value="1"/>
</dbReference>
<dbReference type="AlphaFoldDB" id="A0A1I5ZQQ0"/>
<dbReference type="RefSeq" id="WP_093576473.1">
    <property type="nucleotide sequence ID" value="NZ_FOWC01000016.1"/>
</dbReference>
<dbReference type="EMBL" id="FOWC01000016">
    <property type="protein sequence ID" value="SFQ58809.1"/>
    <property type="molecule type" value="Genomic_DNA"/>
</dbReference>
<evidence type="ECO:0000313" key="1">
    <source>
        <dbReference type="EMBL" id="SFQ58809.1"/>
    </source>
</evidence>
<dbReference type="NCBIfam" id="NF047509">
    <property type="entry name" value="Rv3131_FMN_oxido"/>
    <property type="match status" value="1"/>
</dbReference>
<protein>
    <submittedName>
        <fullName evidence="1">Nitroreductase family protein</fullName>
    </submittedName>
</protein>
<sequence length="328" mass="35261">MNVFLPLVVDQALAAAVRAPSPQNTQPWRFVVDGSRIEVRLDRDRVLPIADPAGREARLSCGAAVCNLLLTLRVNGVRGRVRIVPDLTDRDLLAVVSIEGNTHPSTVDRSLAEAVYRRHTNRRPLSDRPVPVSARRLLRSAALGEGGQLEFLDASGHYAQVSALVRRAETEQATDAAFQAETAKWAGRAPDCPDGVPTSAFGPPADVPGVVSLRSSHENRSIPPRQFEQDPVLVAVLTRDQGAAADVRGGMIMERVLLAATAEGLASSFLSQPFEARSTRAQLLAAFHGLGHVHTLLRIGYGLPARRTARRPAAEVTTMRSAPEVAAL</sequence>
<dbReference type="OrthoDB" id="8156917at2"/>
<dbReference type="InterPro" id="IPR050627">
    <property type="entry name" value="Nitroreductase/BluB"/>
</dbReference>